<gene>
    <name evidence="1" type="ORF">SVIM_LOCUS149120</name>
</gene>
<dbReference type="EMBL" id="CAADRP010000879">
    <property type="protein sequence ID" value="VFU33032.1"/>
    <property type="molecule type" value="Genomic_DNA"/>
</dbReference>
<sequence>MLFLFSLTLIQNPQFTIFNPADARPFSSSVNDEDGNRVKLNENKGLGFVENAGLESVDGNSVGAGDVNESRVCDSMLSKRNKVMMLRVGTI</sequence>
<reference evidence="1" key="1">
    <citation type="submission" date="2019-03" db="EMBL/GenBank/DDBJ databases">
        <authorList>
            <person name="Mank J."/>
            <person name="Almeida P."/>
        </authorList>
    </citation>
    <scope>NUCLEOTIDE SEQUENCE</scope>
    <source>
        <strain evidence="1">78183</strain>
    </source>
</reference>
<dbReference type="AlphaFoldDB" id="A0A6N2KWS6"/>
<name>A0A6N2KWS6_SALVM</name>
<organism evidence="1">
    <name type="scientific">Salix viminalis</name>
    <name type="common">Common osier</name>
    <name type="synonym">Basket willow</name>
    <dbReference type="NCBI Taxonomy" id="40686"/>
    <lineage>
        <taxon>Eukaryota</taxon>
        <taxon>Viridiplantae</taxon>
        <taxon>Streptophyta</taxon>
        <taxon>Embryophyta</taxon>
        <taxon>Tracheophyta</taxon>
        <taxon>Spermatophyta</taxon>
        <taxon>Magnoliopsida</taxon>
        <taxon>eudicotyledons</taxon>
        <taxon>Gunneridae</taxon>
        <taxon>Pentapetalae</taxon>
        <taxon>rosids</taxon>
        <taxon>fabids</taxon>
        <taxon>Malpighiales</taxon>
        <taxon>Salicaceae</taxon>
        <taxon>Saliceae</taxon>
        <taxon>Salix</taxon>
    </lineage>
</organism>
<protein>
    <submittedName>
        <fullName evidence="1">Uncharacterized protein</fullName>
    </submittedName>
</protein>
<accession>A0A6N2KWS6</accession>
<proteinExistence type="predicted"/>
<evidence type="ECO:0000313" key="1">
    <source>
        <dbReference type="EMBL" id="VFU33032.1"/>
    </source>
</evidence>